<proteinExistence type="predicted"/>
<dbReference type="GeneID" id="27705321"/>
<dbReference type="HOGENOM" id="CLU_2003662_0_0_1"/>
<evidence type="ECO:0000313" key="2">
    <source>
        <dbReference type="Proteomes" id="UP000053789"/>
    </source>
</evidence>
<dbReference type="OrthoDB" id="5369347at2759"/>
<name>A0A0D2H0Y4_CLAB1</name>
<gene>
    <name evidence="1" type="ORF">Z519_12393</name>
</gene>
<dbReference type="AlphaFoldDB" id="A0A0D2H0Y4"/>
<organism evidence="1 2">
    <name type="scientific">Cladophialophora bantiana (strain ATCC 10958 / CBS 173.52 / CDC B-1940 / NIH 8579)</name>
    <name type="common">Xylohypha bantiana</name>
    <dbReference type="NCBI Taxonomy" id="1442370"/>
    <lineage>
        <taxon>Eukaryota</taxon>
        <taxon>Fungi</taxon>
        <taxon>Dikarya</taxon>
        <taxon>Ascomycota</taxon>
        <taxon>Pezizomycotina</taxon>
        <taxon>Eurotiomycetes</taxon>
        <taxon>Chaetothyriomycetidae</taxon>
        <taxon>Chaetothyriales</taxon>
        <taxon>Herpotrichiellaceae</taxon>
        <taxon>Cladophialophora</taxon>
    </lineage>
</organism>
<dbReference type="RefSeq" id="XP_016613597.1">
    <property type="nucleotide sequence ID" value="XM_016770099.1"/>
</dbReference>
<keyword evidence="2" id="KW-1185">Reference proteome</keyword>
<evidence type="ECO:0000313" key="1">
    <source>
        <dbReference type="EMBL" id="KIW86928.1"/>
    </source>
</evidence>
<accession>A0A0D2H0Y4</accession>
<sequence>MAHICLEQFRIDTLRSVEREIKPEHVEEALRNPQPFYYQYFRQIMLDRRIHTVTGNKSDFKEPLSLVEYLFNWDDQFMNHRYRAGWPADLPEWISWSPEQWAEWIATQQRRIDQARDSLEESPV</sequence>
<dbReference type="VEuPathDB" id="FungiDB:Z519_12393"/>
<dbReference type="EMBL" id="KN847008">
    <property type="protein sequence ID" value="KIW86928.1"/>
    <property type="molecule type" value="Genomic_DNA"/>
</dbReference>
<protein>
    <submittedName>
        <fullName evidence="1">Uncharacterized protein</fullName>
    </submittedName>
</protein>
<reference evidence="1" key="1">
    <citation type="submission" date="2015-01" db="EMBL/GenBank/DDBJ databases">
        <title>The Genome Sequence of Cladophialophora bantiana CBS 173.52.</title>
        <authorList>
            <consortium name="The Broad Institute Genomics Platform"/>
            <person name="Cuomo C."/>
            <person name="de Hoog S."/>
            <person name="Gorbushina A."/>
            <person name="Stielow B."/>
            <person name="Teixiera M."/>
            <person name="Abouelleil A."/>
            <person name="Chapman S.B."/>
            <person name="Priest M."/>
            <person name="Young S.K."/>
            <person name="Wortman J."/>
            <person name="Nusbaum C."/>
            <person name="Birren B."/>
        </authorList>
    </citation>
    <scope>NUCLEOTIDE SEQUENCE [LARGE SCALE GENOMIC DNA]</scope>
    <source>
        <strain evidence="1">CBS 173.52</strain>
    </source>
</reference>
<dbReference type="Proteomes" id="UP000053789">
    <property type="component" value="Unassembled WGS sequence"/>
</dbReference>